<dbReference type="AlphaFoldDB" id="A0A1J8PFC1"/>
<protein>
    <submittedName>
        <fullName evidence="2">Uncharacterized protein</fullName>
    </submittedName>
</protein>
<comment type="caution">
    <text evidence="2">The sequence shown here is derived from an EMBL/GenBank/DDBJ whole genome shotgun (WGS) entry which is preliminary data.</text>
</comment>
<dbReference type="OrthoDB" id="2676341at2759"/>
<keyword evidence="3" id="KW-1185">Reference proteome</keyword>
<accession>A0A1J8PFC1</accession>
<reference evidence="2 3" key="1">
    <citation type="submission" date="2016-03" db="EMBL/GenBank/DDBJ databases">
        <title>Comparative genomics of the ectomycorrhizal sister species Rhizopogon vinicolor and Rhizopogon vesiculosus (Basidiomycota: Boletales) reveals a divergence of the mating type B locus.</title>
        <authorList>
            <person name="Mujic A.B."/>
            <person name="Kuo A."/>
            <person name="Tritt A."/>
            <person name="Lipzen A."/>
            <person name="Chen C."/>
            <person name="Johnson J."/>
            <person name="Sharma A."/>
            <person name="Barry K."/>
            <person name="Grigoriev I.V."/>
            <person name="Spatafora J.W."/>
        </authorList>
    </citation>
    <scope>NUCLEOTIDE SEQUENCE [LARGE SCALE GENOMIC DNA]</scope>
    <source>
        <strain evidence="2 3">AM-OR11-056</strain>
    </source>
</reference>
<evidence type="ECO:0000256" key="1">
    <source>
        <dbReference type="SAM" id="MobiDB-lite"/>
    </source>
</evidence>
<dbReference type="Proteomes" id="UP000183567">
    <property type="component" value="Unassembled WGS sequence"/>
</dbReference>
<proteinExistence type="predicted"/>
<sequence>MNTNYHCRFDQQQRKYIFAAVAAVIICAQAQAIQLVQEPTVASTAAWMNLQASIDRLTDTLITSLTTTDESRTADERARAQQSMEEEEGLSDDEKLTVMHVFMRNQAVCHTYLQVMPELRLAFLKSTVKQVSNMPEMAL</sequence>
<gene>
    <name evidence="2" type="ORF">AZE42_01862</name>
</gene>
<feature type="region of interest" description="Disordered" evidence="1">
    <location>
        <begin position="68"/>
        <end position="92"/>
    </location>
</feature>
<evidence type="ECO:0000313" key="3">
    <source>
        <dbReference type="Proteomes" id="UP000183567"/>
    </source>
</evidence>
<dbReference type="EMBL" id="LVVM01006583">
    <property type="protein sequence ID" value="OJA07701.1"/>
    <property type="molecule type" value="Genomic_DNA"/>
</dbReference>
<evidence type="ECO:0000313" key="2">
    <source>
        <dbReference type="EMBL" id="OJA07701.1"/>
    </source>
</evidence>
<feature type="compositionally biased region" description="Basic and acidic residues" evidence="1">
    <location>
        <begin position="69"/>
        <end position="79"/>
    </location>
</feature>
<organism evidence="2 3">
    <name type="scientific">Rhizopogon vesiculosus</name>
    <dbReference type="NCBI Taxonomy" id="180088"/>
    <lineage>
        <taxon>Eukaryota</taxon>
        <taxon>Fungi</taxon>
        <taxon>Dikarya</taxon>
        <taxon>Basidiomycota</taxon>
        <taxon>Agaricomycotina</taxon>
        <taxon>Agaricomycetes</taxon>
        <taxon>Agaricomycetidae</taxon>
        <taxon>Boletales</taxon>
        <taxon>Suillineae</taxon>
        <taxon>Rhizopogonaceae</taxon>
        <taxon>Rhizopogon</taxon>
    </lineage>
</organism>
<name>A0A1J8PFC1_9AGAM</name>